<evidence type="ECO:0000313" key="1">
    <source>
        <dbReference type="EMBL" id="MWZ40104.1"/>
    </source>
</evidence>
<dbReference type="InterPro" id="IPR036390">
    <property type="entry name" value="WH_DNA-bd_sf"/>
</dbReference>
<dbReference type="GeneID" id="75264641"/>
<protein>
    <submittedName>
        <fullName evidence="1">LysR family transcriptional regulator</fullName>
    </submittedName>
</protein>
<dbReference type="InterPro" id="IPR036388">
    <property type="entry name" value="WH-like_DNA-bd_sf"/>
</dbReference>
<dbReference type="RefSeq" id="WP_003035113.1">
    <property type="nucleotide sequence ID" value="NZ_VJEZ01000007.1"/>
</dbReference>
<comment type="caution">
    <text evidence="1">The sequence shown here is derived from an EMBL/GenBank/DDBJ whole genome shotgun (WGS) entry which is preliminary data.</text>
</comment>
<accession>A0A6I4RNV2</accession>
<evidence type="ECO:0000313" key="2">
    <source>
        <dbReference type="Proteomes" id="UP000469081"/>
    </source>
</evidence>
<dbReference type="AlphaFoldDB" id="A0A6I4RNV2"/>
<proteinExistence type="predicted"/>
<gene>
    <name evidence="1" type="ORF">FNC33_06030</name>
</gene>
<name>A0A6I4RNV2_FRATU</name>
<dbReference type="SUPFAM" id="SSF46785">
    <property type="entry name" value="Winged helix' DNA-binding domain"/>
    <property type="match status" value="1"/>
</dbReference>
<dbReference type="EMBL" id="VJEZ01000007">
    <property type="protein sequence ID" value="MWZ40104.1"/>
    <property type="molecule type" value="Genomic_DNA"/>
</dbReference>
<reference evidence="1 2" key="1">
    <citation type="submission" date="2019-06" db="EMBL/GenBank/DDBJ databases">
        <title>Phylogeography and genetic diversity of Francisella tularensis subsp. holarctica in France (1947-2018).</title>
        <authorList>
            <person name="Kevin M."/>
            <person name="Madani N."/>
            <person name="Maurin M."/>
        </authorList>
    </citation>
    <scope>NUCLEOTIDE SEQUENCE [LARGE SCALE GENOMIC DNA]</scope>
    <source>
        <strain evidence="1 2">ATCC 15482</strain>
    </source>
</reference>
<organism evidence="1 2">
    <name type="scientific">Francisella tularensis</name>
    <dbReference type="NCBI Taxonomy" id="263"/>
    <lineage>
        <taxon>Bacteria</taxon>
        <taxon>Pseudomonadati</taxon>
        <taxon>Pseudomonadota</taxon>
        <taxon>Gammaproteobacteria</taxon>
        <taxon>Thiotrichales</taxon>
        <taxon>Francisellaceae</taxon>
        <taxon>Francisella</taxon>
    </lineage>
</organism>
<sequence length="317" mass="36766">MSKIIKEVVDKNVIEGTRYFISLVELGSYTAVKNLYSVEINTVRSKLELLEKYLGVKLVQPNSNKIEITRDGKKYYASCHRLYTDLENSILSSKYKGIDNLKYIRIFGTRAFIDFISPKIHQVDESGKYTFTFDSYFLYQVNNYFYQLSNYDVAIVTSKDLEKIDQDRWIIAANIDGTKIPSRIYVNRDVYIEYNLENEPNNIFNVPFIIRRDSSDYDLTINIDGKQLTPPLKHIRYIVEDDIHKAKLIEKGLGAGCLVNKYEHILNLNILPIEGITTETLVQERTVIVSKHLENKAKLVKFFREQAAEYINTVVGK</sequence>
<dbReference type="Gene3D" id="1.10.10.10">
    <property type="entry name" value="Winged helix-like DNA-binding domain superfamily/Winged helix DNA-binding domain"/>
    <property type="match status" value="1"/>
</dbReference>
<dbReference type="Proteomes" id="UP000469081">
    <property type="component" value="Unassembled WGS sequence"/>
</dbReference>